<sequence>MAGGGSIKLWPVNGRKVGPVRPEFVWDSAGCGKAAIAKRDRSGAEGCLLRGWLLMPEVYPGFVGCRKCRHGRKWPEQVMRRKAVDLRSVGEDAEAPGASGLPGLREIRFWLMYSDERGLLILI</sequence>
<name>A0A154LBD4_9PROT</name>
<evidence type="ECO:0000313" key="2">
    <source>
        <dbReference type="Proteomes" id="UP000076335"/>
    </source>
</evidence>
<proteinExistence type="predicted"/>
<accession>A0A154LBD4</accession>
<organism evidence="1 2">
    <name type="scientific">Thalassospira lucentensis</name>
    <dbReference type="NCBI Taxonomy" id="168935"/>
    <lineage>
        <taxon>Bacteria</taxon>
        <taxon>Pseudomonadati</taxon>
        <taxon>Pseudomonadota</taxon>
        <taxon>Alphaproteobacteria</taxon>
        <taxon>Rhodospirillales</taxon>
        <taxon>Thalassospiraceae</taxon>
        <taxon>Thalassospira</taxon>
    </lineage>
</organism>
<dbReference type="AlphaFoldDB" id="A0A154LBD4"/>
<dbReference type="EMBL" id="LPVY01000002">
    <property type="protein sequence ID" value="KZB68998.1"/>
    <property type="molecule type" value="Genomic_DNA"/>
</dbReference>
<evidence type="ECO:0000313" key="1">
    <source>
        <dbReference type="EMBL" id="KZB68998.1"/>
    </source>
</evidence>
<gene>
    <name evidence="1" type="ORF">AUP42_08820</name>
</gene>
<dbReference type="Proteomes" id="UP000076335">
    <property type="component" value="Unassembled WGS sequence"/>
</dbReference>
<reference evidence="1 2" key="1">
    <citation type="submission" date="2015-12" db="EMBL/GenBank/DDBJ databases">
        <title>Genome sequence of Thalassospira lucentensis MCCC 1A02072.</title>
        <authorList>
            <person name="Lu L."/>
            <person name="Lai Q."/>
            <person name="Shao Z."/>
            <person name="Qian P."/>
        </authorList>
    </citation>
    <scope>NUCLEOTIDE SEQUENCE [LARGE SCALE GENOMIC DNA]</scope>
    <source>
        <strain evidence="1 2">MCCC 1A02072</strain>
    </source>
</reference>
<protein>
    <submittedName>
        <fullName evidence="1">Uncharacterized protein</fullName>
    </submittedName>
</protein>
<comment type="caution">
    <text evidence="1">The sequence shown here is derived from an EMBL/GenBank/DDBJ whole genome shotgun (WGS) entry which is preliminary data.</text>
</comment>